<dbReference type="AlphaFoldDB" id="A0A1G7UNF4"/>
<reference evidence="1 2" key="1">
    <citation type="submission" date="2016-10" db="EMBL/GenBank/DDBJ databases">
        <authorList>
            <person name="de Groot N.N."/>
        </authorList>
    </citation>
    <scope>NUCLEOTIDE SEQUENCE [LARGE SCALE GENOMIC DNA]</scope>
    <source>
        <strain evidence="1 2">DSM 527</strain>
    </source>
</reference>
<protein>
    <recommendedName>
        <fullName evidence="3">DUF4221 domain-containing protein</fullName>
    </recommendedName>
</protein>
<dbReference type="InterPro" id="IPR025316">
    <property type="entry name" value="DUF4221"/>
</dbReference>
<proteinExistence type="predicted"/>
<dbReference type="Pfam" id="PF13970">
    <property type="entry name" value="DUF4221"/>
    <property type="match status" value="1"/>
</dbReference>
<evidence type="ECO:0000313" key="2">
    <source>
        <dbReference type="Proteomes" id="UP000199045"/>
    </source>
</evidence>
<evidence type="ECO:0000313" key="1">
    <source>
        <dbReference type="EMBL" id="SDG48878.1"/>
    </source>
</evidence>
<gene>
    <name evidence="1" type="ORF">SAMN04488121_104442</name>
</gene>
<accession>A0A1G7UNF4</accession>
<dbReference type="PROSITE" id="PS51257">
    <property type="entry name" value="PROKAR_LIPOPROTEIN"/>
    <property type="match status" value="1"/>
</dbReference>
<dbReference type="Proteomes" id="UP000199045">
    <property type="component" value="Unassembled WGS sequence"/>
</dbReference>
<organism evidence="1 2">
    <name type="scientific">Chitinophaga filiformis</name>
    <name type="common">Myxococcus filiformis</name>
    <name type="synonym">Flexibacter filiformis</name>
    <dbReference type="NCBI Taxonomy" id="104663"/>
    <lineage>
        <taxon>Bacteria</taxon>
        <taxon>Pseudomonadati</taxon>
        <taxon>Bacteroidota</taxon>
        <taxon>Chitinophagia</taxon>
        <taxon>Chitinophagales</taxon>
        <taxon>Chitinophagaceae</taxon>
        <taxon>Chitinophaga</taxon>
    </lineage>
</organism>
<evidence type="ECO:0008006" key="3">
    <source>
        <dbReference type="Google" id="ProtNLM"/>
    </source>
</evidence>
<sequence>MRNLAKFIIICSVFISCHKKESVVRADYRYIAPVYGDIRLNPTEDTLCFILAEHTYKRIESLNLFKNRDSTYMSFYDRGSKSISMYNFYSGRLIKRVPLYTWIRSSKLDKVSVFVKNFDSIYITTMTTLFLVDSTGKVKRGIKYSEDLGRRPYTTTTSPMLFRGNMVYIAVKPAINDKSLDAQRRWRTLYEFDMNNQTKTPYYSLPDIYQNGLLGYAFVDYGYCMNNRGNFVFSFAADPNIYETDLANYHVAYFGRSKFQKGEIETVSKEQLQKEDGYKVYSLRDSYGEILFDPYRKRYLRLAKQKMSEADFQSKSGRKKRSIIVFDETFKIIGESGINDDFSFNFLLFLDDGAIYTMAKSRDGHELRFVRLLYTDDKSAKMTLTQYQRENK</sequence>
<name>A0A1G7UNF4_CHIFI</name>
<dbReference type="STRING" id="104663.SAMN04488121_104442"/>
<dbReference type="EMBL" id="FNBN01000004">
    <property type="protein sequence ID" value="SDG48878.1"/>
    <property type="molecule type" value="Genomic_DNA"/>
</dbReference>